<feature type="region of interest" description="Disordered" evidence="6">
    <location>
        <begin position="505"/>
        <end position="527"/>
    </location>
</feature>
<sequence>MLSYFNQLISTLPDEQKKSEPAGEVEDSSKPPLNIMEDYYYAFGRKGEWSYESWNSYLSMLARNNPQWFSIFQQFSQSQGIDWKFMYEHWRSNQPKSEANTYNDAFSKPPTNISSKPVAKKSTQAENEDCIYCYDCEIGFENLRKYMKHLRGLTHMQKALEKTTLEDNPSVFEDAGPLDSAQLQSVQHYLEDQSEQVEENTTFCEVCGVECGSVLYYMFHQNGDKHRDRLKQLGSEVSQSPVQPKLRIQPRIEVSEEALVGLDHLTEYQTIYFCDLCERLHRNQEKAFSHLYGKSHRRNYLKRYYPHLFKFISIDKSHKKIKLERIEAYARFVAEEEQMDSSQIKLKTFTTFSDLYQQPELKKPLEHQALVDKDGEEKEEMLPIAWSDSRKRKSCSPCRELSPFRNPTMEESSDPTTEDAFLDELTAKFKETKETKEPEPVVEKQPQKVDPLPSLLTNPMQTVNQLLSKASLQKPEEGEVVSDTEIIMDQDPAEIFDAYSLVSKENPRASSNGQPKPVKMASSTKKHVRQSKLSAYADLLGINEPPPPVDHYAPPPPMHHQHESVYCTPSNKNDNLLSLAQSLANLSQMINKPNAAPAMIPITALQPQLLFTNPAFLVNPFLQTTQSNTQ</sequence>
<dbReference type="PROSITE" id="PS00028">
    <property type="entry name" value="ZINC_FINGER_C2H2_1"/>
    <property type="match status" value="1"/>
</dbReference>
<protein>
    <recommendedName>
        <fullName evidence="7">Matrin-type domain-containing protein</fullName>
    </recommendedName>
</protein>
<dbReference type="InterPro" id="IPR036236">
    <property type="entry name" value="Znf_C2H2_sf"/>
</dbReference>
<keyword evidence="3" id="KW-0863">Zinc-finger</keyword>
<keyword evidence="5" id="KW-0539">Nucleus</keyword>
<accession>A0ABD2QBT7</accession>
<organism evidence="8 9">
    <name type="scientific">Cichlidogyrus casuarinus</name>
    <dbReference type="NCBI Taxonomy" id="1844966"/>
    <lineage>
        <taxon>Eukaryota</taxon>
        <taxon>Metazoa</taxon>
        <taxon>Spiralia</taxon>
        <taxon>Lophotrochozoa</taxon>
        <taxon>Platyhelminthes</taxon>
        <taxon>Monogenea</taxon>
        <taxon>Monopisthocotylea</taxon>
        <taxon>Dactylogyridea</taxon>
        <taxon>Ancyrocephalidae</taxon>
        <taxon>Cichlidogyrus</taxon>
    </lineage>
</organism>
<dbReference type="GO" id="GO:0008270">
    <property type="term" value="F:zinc ion binding"/>
    <property type="evidence" value="ECO:0007669"/>
    <property type="project" value="UniProtKB-KW"/>
</dbReference>
<comment type="subcellular location">
    <subcellularLocation>
        <location evidence="1">Nucleus</location>
    </subcellularLocation>
</comment>
<dbReference type="SMART" id="SM00355">
    <property type="entry name" value="ZnF_C2H2"/>
    <property type="match status" value="3"/>
</dbReference>
<feature type="region of interest" description="Disordered" evidence="6">
    <location>
        <begin position="397"/>
        <end position="417"/>
    </location>
</feature>
<dbReference type="EMBL" id="JBJKFK010000578">
    <property type="protein sequence ID" value="KAL3316226.1"/>
    <property type="molecule type" value="Genomic_DNA"/>
</dbReference>
<evidence type="ECO:0000313" key="9">
    <source>
        <dbReference type="Proteomes" id="UP001626550"/>
    </source>
</evidence>
<evidence type="ECO:0000256" key="5">
    <source>
        <dbReference type="ARBA" id="ARBA00023242"/>
    </source>
</evidence>
<feature type="domain" description="Matrin-type" evidence="7">
    <location>
        <begin position="272"/>
        <end position="302"/>
    </location>
</feature>
<evidence type="ECO:0000256" key="4">
    <source>
        <dbReference type="ARBA" id="ARBA00022833"/>
    </source>
</evidence>
<dbReference type="SMART" id="SM00451">
    <property type="entry name" value="ZnF_U1"/>
    <property type="match status" value="2"/>
</dbReference>
<evidence type="ECO:0000256" key="2">
    <source>
        <dbReference type="ARBA" id="ARBA00022723"/>
    </source>
</evidence>
<evidence type="ECO:0000313" key="8">
    <source>
        <dbReference type="EMBL" id="KAL3316226.1"/>
    </source>
</evidence>
<evidence type="ECO:0000259" key="7">
    <source>
        <dbReference type="PROSITE" id="PS50171"/>
    </source>
</evidence>
<name>A0ABD2QBT7_9PLAT</name>
<dbReference type="PROSITE" id="PS50171">
    <property type="entry name" value="ZF_MATRIN"/>
    <property type="match status" value="1"/>
</dbReference>
<feature type="compositionally biased region" description="Basic and acidic residues" evidence="6">
    <location>
        <begin position="432"/>
        <end position="447"/>
    </location>
</feature>
<dbReference type="Gene3D" id="3.30.160.60">
    <property type="entry name" value="Classic Zinc Finger"/>
    <property type="match status" value="1"/>
</dbReference>
<reference evidence="8 9" key="1">
    <citation type="submission" date="2024-11" db="EMBL/GenBank/DDBJ databases">
        <title>Adaptive evolution of stress response genes in parasites aligns with host niche diversity.</title>
        <authorList>
            <person name="Hahn C."/>
            <person name="Resl P."/>
        </authorList>
    </citation>
    <scope>NUCLEOTIDE SEQUENCE [LARGE SCALE GENOMIC DNA]</scope>
    <source>
        <strain evidence="8">EGGRZ-B1_66</strain>
        <tissue evidence="8">Body</tissue>
    </source>
</reference>
<gene>
    <name evidence="8" type="ORF">Ciccas_005132</name>
</gene>
<dbReference type="Proteomes" id="UP001626550">
    <property type="component" value="Unassembled WGS sequence"/>
</dbReference>
<keyword evidence="4" id="KW-0862">Zinc</keyword>
<comment type="caution">
    <text evidence="8">The sequence shown here is derived from an EMBL/GenBank/DDBJ whole genome shotgun (WGS) entry which is preliminary data.</text>
</comment>
<feature type="region of interest" description="Disordered" evidence="6">
    <location>
        <begin position="432"/>
        <end position="454"/>
    </location>
</feature>
<dbReference type="PANTHER" id="PTHR45762">
    <property type="entry name" value="ZINC FINGER RNA-BINDING PROTEIN"/>
    <property type="match status" value="1"/>
</dbReference>
<dbReference type="GO" id="GO:0005634">
    <property type="term" value="C:nucleus"/>
    <property type="evidence" value="ECO:0007669"/>
    <property type="project" value="UniProtKB-SubCell"/>
</dbReference>
<dbReference type="InterPro" id="IPR000690">
    <property type="entry name" value="Matrin/U1-C_Znf_C2H2"/>
</dbReference>
<evidence type="ECO:0000256" key="6">
    <source>
        <dbReference type="SAM" id="MobiDB-lite"/>
    </source>
</evidence>
<proteinExistence type="predicted"/>
<keyword evidence="2" id="KW-0479">Metal-binding</keyword>
<evidence type="ECO:0000256" key="1">
    <source>
        <dbReference type="ARBA" id="ARBA00004123"/>
    </source>
</evidence>
<dbReference type="SUPFAM" id="SSF57667">
    <property type="entry name" value="beta-beta-alpha zinc fingers"/>
    <property type="match status" value="1"/>
</dbReference>
<evidence type="ECO:0000256" key="3">
    <source>
        <dbReference type="ARBA" id="ARBA00022771"/>
    </source>
</evidence>
<dbReference type="InterPro" id="IPR013087">
    <property type="entry name" value="Znf_C2H2_type"/>
</dbReference>
<keyword evidence="9" id="KW-1185">Reference proteome</keyword>
<dbReference type="AlphaFoldDB" id="A0ABD2QBT7"/>
<dbReference type="InterPro" id="IPR003604">
    <property type="entry name" value="Matrin/U1-like-C_Znf_C2H2"/>
</dbReference>
<dbReference type="Pfam" id="PF12874">
    <property type="entry name" value="zf-met"/>
    <property type="match status" value="1"/>
</dbReference>
<dbReference type="PANTHER" id="PTHR45762:SF3">
    <property type="entry name" value="ZINC-FINGER PROTEIN AT 72D, ISOFORM B"/>
    <property type="match status" value="1"/>
</dbReference>